<dbReference type="AlphaFoldDB" id="A0A255YSI1"/>
<evidence type="ECO:0000313" key="7">
    <source>
        <dbReference type="Proteomes" id="UP000216998"/>
    </source>
</evidence>
<dbReference type="CDD" id="cd06225">
    <property type="entry name" value="HAMP"/>
    <property type="match status" value="1"/>
</dbReference>
<dbReference type="InterPro" id="IPR004089">
    <property type="entry name" value="MCPsignal_dom"/>
</dbReference>
<feature type="domain" description="Methyl-accepting transducer" evidence="4">
    <location>
        <begin position="436"/>
        <end position="658"/>
    </location>
</feature>
<accession>A0A255YSI1</accession>
<gene>
    <name evidence="6" type="ORF">CHU95_19860</name>
</gene>
<evidence type="ECO:0000259" key="4">
    <source>
        <dbReference type="PROSITE" id="PS50111"/>
    </source>
</evidence>
<dbReference type="Gene3D" id="6.10.340.10">
    <property type="match status" value="1"/>
</dbReference>
<comment type="caution">
    <text evidence="6">The sequence shown here is derived from an EMBL/GenBank/DDBJ whole genome shotgun (WGS) entry which is preliminary data.</text>
</comment>
<evidence type="ECO:0008006" key="8">
    <source>
        <dbReference type="Google" id="ProtNLM"/>
    </source>
</evidence>
<dbReference type="Pfam" id="PF22673">
    <property type="entry name" value="MCP-like_PDC_1"/>
    <property type="match status" value="1"/>
</dbReference>
<dbReference type="SMART" id="SM00283">
    <property type="entry name" value="MA"/>
    <property type="match status" value="1"/>
</dbReference>
<evidence type="ECO:0000256" key="2">
    <source>
        <dbReference type="ARBA" id="ARBA00029447"/>
    </source>
</evidence>
<reference evidence="6 7" key="1">
    <citation type="submission" date="2017-07" db="EMBL/GenBank/DDBJ databases">
        <title>Niveispirillum cyanobacteriorum sp. nov., isolated from cyanobacterial aggregates in a eutrophic lake.</title>
        <authorList>
            <person name="Cai H."/>
        </authorList>
    </citation>
    <scope>NUCLEOTIDE SEQUENCE [LARGE SCALE GENOMIC DNA]</scope>
    <source>
        <strain evidence="7">TH1-14</strain>
    </source>
</reference>
<feature type="domain" description="HAMP" evidence="5">
    <location>
        <begin position="342"/>
        <end position="395"/>
    </location>
</feature>
<dbReference type="EMBL" id="NOXU01000032">
    <property type="protein sequence ID" value="OYQ31410.1"/>
    <property type="molecule type" value="Genomic_DNA"/>
</dbReference>
<evidence type="ECO:0000313" key="6">
    <source>
        <dbReference type="EMBL" id="OYQ31410.1"/>
    </source>
</evidence>
<dbReference type="PROSITE" id="PS50885">
    <property type="entry name" value="HAMP"/>
    <property type="match status" value="1"/>
</dbReference>
<evidence type="ECO:0000256" key="1">
    <source>
        <dbReference type="ARBA" id="ARBA00023224"/>
    </source>
</evidence>
<protein>
    <recommendedName>
        <fullName evidence="8">Chemotaxis protein</fullName>
    </recommendedName>
</protein>
<dbReference type="Gene3D" id="3.30.450.20">
    <property type="entry name" value="PAS domain"/>
    <property type="match status" value="2"/>
</dbReference>
<comment type="similarity">
    <text evidence="2">Belongs to the methyl-accepting chemotaxis (MCP) protein family.</text>
</comment>
<evidence type="ECO:0000256" key="3">
    <source>
        <dbReference type="PROSITE-ProRule" id="PRU00284"/>
    </source>
</evidence>
<dbReference type="PANTHER" id="PTHR32089">
    <property type="entry name" value="METHYL-ACCEPTING CHEMOTAXIS PROTEIN MCPB"/>
    <property type="match status" value="1"/>
</dbReference>
<name>A0A255YSI1_9PROT</name>
<dbReference type="PANTHER" id="PTHR32089:SF112">
    <property type="entry name" value="LYSOZYME-LIKE PROTEIN-RELATED"/>
    <property type="match status" value="1"/>
</dbReference>
<dbReference type="GO" id="GO:0016020">
    <property type="term" value="C:membrane"/>
    <property type="evidence" value="ECO:0007669"/>
    <property type="project" value="InterPro"/>
</dbReference>
<dbReference type="Pfam" id="PF00015">
    <property type="entry name" value="MCPsignal"/>
    <property type="match status" value="1"/>
</dbReference>
<dbReference type="Gene3D" id="1.10.287.950">
    <property type="entry name" value="Methyl-accepting chemotaxis protein"/>
    <property type="match status" value="1"/>
</dbReference>
<keyword evidence="7" id="KW-1185">Reference proteome</keyword>
<keyword evidence="1 3" id="KW-0807">Transducer</keyword>
<sequence>MILSLRSSVKNRLVLSSVGLCLGLGLALTIGAAFQVQRTTGEQVRLALREATTGFSLIAADLVENAINNALIVNAQTEGGLTTAGYSREMLSQQVSAAVAINPDIVGVTTAFEPNGFDGNDAAGKGLPGADAAGRYVPYFFRKSDGTVGIEALVMTVEAGIKEWYLDPLAANRTMLTAPYPYPVEGREVLMVTVSTPIRRGGKPIGIVTTDMALTALQKQFAAFRPLEAGDVRLLAQNGNWVVHPDAAQLNKPLAKGPLADLVGQAQKDGRATSATLMLEGAERLVFATPIRFDGVQEQWVLLTTVPTSVISDALIRSVTTLAIIAAILVAVGAGLFALMGNNLARPILALTEAMARVRRGDLKSSIPGTDRIDEIGNMAEAVVAFRDGLAEAEFLRAEAARKDAAAEAKLKSDRLALADRFEREVGALLHAVTNSAEQMVEMAQLMSADCADTQQSTALGASAVTEAASNVQTVAAAAEQLRASIAEIGSQVQMSASIASRAAEEAGTATGTVDALTNSAERIGAVVSLISEIASQTNLLALNATIEAARAGEAGKGFAVVASEVKNLATQTAKATEEIAELVSSIRGSSAEAAKAMVGIATTIRTINETAAAIASAVEEQTAATQEIARNVTEAANGTDEASRAIQGIADKVLAVTESAVMALDNAAKVRDNASATDQKVGGFVAQIRAG</sequence>
<dbReference type="CDD" id="cd12913">
    <property type="entry name" value="PDC1_MCP_like"/>
    <property type="match status" value="1"/>
</dbReference>
<dbReference type="Pfam" id="PF00672">
    <property type="entry name" value="HAMP"/>
    <property type="match status" value="1"/>
</dbReference>
<proteinExistence type="inferred from homology"/>
<dbReference type="RefSeq" id="WP_094458089.1">
    <property type="nucleotide sequence ID" value="NZ_NOXU01000032.1"/>
</dbReference>
<dbReference type="OrthoDB" id="9814362at2"/>
<organism evidence="6 7">
    <name type="scientific">Niveispirillum lacus</name>
    <dbReference type="NCBI Taxonomy" id="1981099"/>
    <lineage>
        <taxon>Bacteria</taxon>
        <taxon>Pseudomonadati</taxon>
        <taxon>Pseudomonadota</taxon>
        <taxon>Alphaproteobacteria</taxon>
        <taxon>Rhodospirillales</taxon>
        <taxon>Azospirillaceae</taxon>
        <taxon>Niveispirillum</taxon>
    </lineage>
</organism>
<dbReference type="PROSITE" id="PS50111">
    <property type="entry name" value="CHEMOTAXIS_TRANSDUC_2"/>
    <property type="match status" value="1"/>
</dbReference>
<dbReference type="GO" id="GO:0007165">
    <property type="term" value="P:signal transduction"/>
    <property type="evidence" value="ECO:0007669"/>
    <property type="project" value="UniProtKB-KW"/>
</dbReference>
<dbReference type="InterPro" id="IPR003660">
    <property type="entry name" value="HAMP_dom"/>
</dbReference>
<dbReference type="Proteomes" id="UP000216998">
    <property type="component" value="Unassembled WGS sequence"/>
</dbReference>
<dbReference type="SUPFAM" id="SSF58104">
    <property type="entry name" value="Methyl-accepting chemotaxis protein (MCP) signaling domain"/>
    <property type="match status" value="1"/>
</dbReference>
<dbReference type="SMART" id="SM00304">
    <property type="entry name" value="HAMP"/>
    <property type="match status" value="1"/>
</dbReference>
<evidence type="ECO:0000259" key="5">
    <source>
        <dbReference type="PROSITE" id="PS50885"/>
    </source>
</evidence>